<name>A0ABQ1VDS7_9RHOB</name>
<dbReference type="PANTHER" id="PTHR30055">
    <property type="entry name" value="HTH-TYPE TRANSCRIPTIONAL REGULATOR RUTR"/>
    <property type="match status" value="1"/>
</dbReference>
<dbReference type="PROSITE" id="PS01081">
    <property type="entry name" value="HTH_TETR_1"/>
    <property type="match status" value="1"/>
</dbReference>
<dbReference type="EMBL" id="BMIV01000001">
    <property type="protein sequence ID" value="GGF55207.1"/>
    <property type="molecule type" value="Genomic_DNA"/>
</dbReference>
<dbReference type="InterPro" id="IPR023772">
    <property type="entry name" value="DNA-bd_HTH_TetR-type_CS"/>
</dbReference>
<dbReference type="PANTHER" id="PTHR30055:SF146">
    <property type="entry name" value="HTH-TYPE TRANSCRIPTIONAL DUAL REGULATOR CECR"/>
    <property type="match status" value="1"/>
</dbReference>
<proteinExistence type="predicted"/>
<dbReference type="Gene3D" id="1.10.357.10">
    <property type="entry name" value="Tetracycline Repressor, domain 2"/>
    <property type="match status" value="1"/>
</dbReference>
<dbReference type="Proteomes" id="UP000640509">
    <property type="component" value="Unassembled WGS sequence"/>
</dbReference>
<dbReference type="RefSeq" id="WP_188713813.1">
    <property type="nucleotide sequence ID" value="NZ_BMIV01000001.1"/>
</dbReference>
<dbReference type="InterPro" id="IPR036271">
    <property type="entry name" value="Tet_transcr_reg_TetR-rel_C_sf"/>
</dbReference>
<dbReference type="InterPro" id="IPR001647">
    <property type="entry name" value="HTH_TetR"/>
</dbReference>
<keyword evidence="1 2" id="KW-0238">DNA-binding</keyword>
<feature type="domain" description="HTH tetR-type" evidence="3">
    <location>
        <begin position="10"/>
        <end position="70"/>
    </location>
</feature>
<sequence length="216" mass="23870">MSKSQAVSQGRKFSQVIRGATAIFLRDGYAGASVDDIARAANVSKATLYSYFPDKSRMFQEAMRAEADRLDGGFTLDIPDDLHPRQAIPLMTARIAEWLADPDRVRLYRIHVAEARRFAALSANFHDRVLHIVHDAIRPYLVRWVQSGQLCIEDTRIAAEQLIALASAGLMDALLRDRQNFPSNSDIQAISQSAAHLFLKAALPAPAELLLSAGSR</sequence>
<organism evidence="4 5">
    <name type="scientific">Paracoccus acridae</name>
    <dbReference type="NCBI Taxonomy" id="1795310"/>
    <lineage>
        <taxon>Bacteria</taxon>
        <taxon>Pseudomonadati</taxon>
        <taxon>Pseudomonadota</taxon>
        <taxon>Alphaproteobacteria</taxon>
        <taxon>Rhodobacterales</taxon>
        <taxon>Paracoccaceae</taxon>
        <taxon>Paracoccus</taxon>
    </lineage>
</organism>
<accession>A0ABQ1VDS7</accession>
<dbReference type="InterPro" id="IPR039536">
    <property type="entry name" value="TetR_C_Proteobacteria"/>
</dbReference>
<evidence type="ECO:0000313" key="5">
    <source>
        <dbReference type="Proteomes" id="UP000640509"/>
    </source>
</evidence>
<dbReference type="Pfam" id="PF14246">
    <property type="entry name" value="TetR_C_7"/>
    <property type="match status" value="1"/>
</dbReference>
<dbReference type="InterPro" id="IPR009057">
    <property type="entry name" value="Homeodomain-like_sf"/>
</dbReference>
<dbReference type="PRINTS" id="PR00455">
    <property type="entry name" value="HTHTETR"/>
</dbReference>
<evidence type="ECO:0000256" key="2">
    <source>
        <dbReference type="PROSITE-ProRule" id="PRU00335"/>
    </source>
</evidence>
<dbReference type="SUPFAM" id="SSF46689">
    <property type="entry name" value="Homeodomain-like"/>
    <property type="match status" value="1"/>
</dbReference>
<comment type="caution">
    <text evidence="4">The sequence shown here is derived from an EMBL/GenBank/DDBJ whole genome shotgun (WGS) entry which is preliminary data.</text>
</comment>
<dbReference type="PROSITE" id="PS50977">
    <property type="entry name" value="HTH_TETR_2"/>
    <property type="match status" value="1"/>
</dbReference>
<evidence type="ECO:0000313" key="4">
    <source>
        <dbReference type="EMBL" id="GGF55207.1"/>
    </source>
</evidence>
<dbReference type="Gene3D" id="1.10.10.60">
    <property type="entry name" value="Homeodomain-like"/>
    <property type="match status" value="1"/>
</dbReference>
<evidence type="ECO:0000259" key="3">
    <source>
        <dbReference type="PROSITE" id="PS50977"/>
    </source>
</evidence>
<dbReference type="SUPFAM" id="SSF48498">
    <property type="entry name" value="Tetracyclin repressor-like, C-terminal domain"/>
    <property type="match status" value="1"/>
</dbReference>
<dbReference type="Pfam" id="PF00440">
    <property type="entry name" value="TetR_N"/>
    <property type="match status" value="1"/>
</dbReference>
<gene>
    <name evidence="4" type="ORF">GCM10011402_04010</name>
</gene>
<keyword evidence="5" id="KW-1185">Reference proteome</keyword>
<reference evidence="5" key="1">
    <citation type="journal article" date="2019" name="Int. J. Syst. Evol. Microbiol.">
        <title>The Global Catalogue of Microorganisms (GCM) 10K type strain sequencing project: providing services to taxonomists for standard genome sequencing and annotation.</title>
        <authorList>
            <consortium name="The Broad Institute Genomics Platform"/>
            <consortium name="The Broad Institute Genome Sequencing Center for Infectious Disease"/>
            <person name="Wu L."/>
            <person name="Ma J."/>
        </authorList>
    </citation>
    <scope>NUCLEOTIDE SEQUENCE [LARGE SCALE GENOMIC DNA]</scope>
    <source>
        <strain evidence="5">CGMCC 1.15419</strain>
    </source>
</reference>
<protein>
    <submittedName>
        <fullName evidence="4">TetR family transcriptional regulator</fullName>
    </submittedName>
</protein>
<feature type="DNA-binding region" description="H-T-H motif" evidence="2">
    <location>
        <begin position="33"/>
        <end position="52"/>
    </location>
</feature>
<dbReference type="InterPro" id="IPR050109">
    <property type="entry name" value="HTH-type_TetR-like_transc_reg"/>
</dbReference>
<evidence type="ECO:0000256" key="1">
    <source>
        <dbReference type="ARBA" id="ARBA00023125"/>
    </source>
</evidence>